<protein>
    <recommendedName>
        <fullName evidence="1">Carrier domain-containing protein</fullName>
    </recommendedName>
</protein>
<dbReference type="Pfam" id="PF00550">
    <property type="entry name" value="PP-binding"/>
    <property type="match status" value="1"/>
</dbReference>
<sequence>MSEPATGAFTFEDLRSMLRVDDADELTESTADEEFEHLGYDSLAKYELVSQLVRRHGIQVSEETMDHLRTPRQAIEYINTLLAATPDNAVRS</sequence>
<evidence type="ECO:0000313" key="3">
    <source>
        <dbReference type="Proteomes" id="UP001500831"/>
    </source>
</evidence>
<keyword evidence="3" id="KW-1185">Reference proteome</keyword>
<name>A0ABP6I5F1_9ACTN</name>
<organism evidence="2 3">
    <name type="scientific">Streptosporangium fragile</name>
    <dbReference type="NCBI Taxonomy" id="46186"/>
    <lineage>
        <taxon>Bacteria</taxon>
        <taxon>Bacillati</taxon>
        <taxon>Actinomycetota</taxon>
        <taxon>Actinomycetes</taxon>
        <taxon>Streptosporangiales</taxon>
        <taxon>Streptosporangiaceae</taxon>
        <taxon>Streptosporangium</taxon>
    </lineage>
</organism>
<dbReference type="InterPro" id="IPR036736">
    <property type="entry name" value="ACP-like_sf"/>
</dbReference>
<dbReference type="SUPFAM" id="SSF47336">
    <property type="entry name" value="ACP-like"/>
    <property type="match status" value="1"/>
</dbReference>
<dbReference type="RefSeq" id="WP_344966920.1">
    <property type="nucleotide sequence ID" value="NZ_BAAAVI010000001.1"/>
</dbReference>
<gene>
    <name evidence="2" type="ORF">GCM10010517_02960</name>
</gene>
<dbReference type="EMBL" id="BAAAVI010000001">
    <property type="protein sequence ID" value="GAA2846300.1"/>
    <property type="molecule type" value="Genomic_DNA"/>
</dbReference>
<dbReference type="Gene3D" id="1.10.1200.10">
    <property type="entry name" value="ACP-like"/>
    <property type="match status" value="1"/>
</dbReference>
<evidence type="ECO:0000313" key="2">
    <source>
        <dbReference type="EMBL" id="GAA2846300.1"/>
    </source>
</evidence>
<dbReference type="InterPro" id="IPR009081">
    <property type="entry name" value="PP-bd_ACP"/>
</dbReference>
<dbReference type="PROSITE" id="PS50075">
    <property type="entry name" value="CARRIER"/>
    <property type="match status" value="1"/>
</dbReference>
<feature type="domain" description="Carrier" evidence="1">
    <location>
        <begin position="4"/>
        <end position="82"/>
    </location>
</feature>
<proteinExistence type="predicted"/>
<evidence type="ECO:0000259" key="1">
    <source>
        <dbReference type="PROSITE" id="PS50075"/>
    </source>
</evidence>
<reference evidence="3" key="1">
    <citation type="journal article" date="2019" name="Int. J. Syst. Evol. Microbiol.">
        <title>The Global Catalogue of Microorganisms (GCM) 10K type strain sequencing project: providing services to taxonomists for standard genome sequencing and annotation.</title>
        <authorList>
            <consortium name="The Broad Institute Genomics Platform"/>
            <consortium name="The Broad Institute Genome Sequencing Center for Infectious Disease"/>
            <person name="Wu L."/>
            <person name="Ma J."/>
        </authorList>
    </citation>
    <scope>NUCLEOTIDE SEQUENCE [LARGE SCALE GENOMIC DNA]</scope>
    <source>
        <strain evidence="3">JCM 6242</strain>
    </source>
</reference>
<comment type="caution">
    <text evidence="2">The sequence shown here is derived from an EMBL/GenBank/DDBJ whole genome shotgun (WGS) entry which is preliminary data.</text>
</comment>
<dbReference type="Proteomes" id="UP001500831">
    <property type="component" value="Unassembled WGS sequence"/>
</dbReference>
<accession>A0ABP6I5F1</accession>